<name>A0A5M3N6C6_CONPW</name>
<dbReference type="GO" id="GO:0046394">
    <property type="term" value="P:carboxylic acid biosynthetic process"/>
    <property type="evidence" value="ECO:0007669"/>
    <property type="project" value="UniProtKB-ARBA"/>
</dbReference>
<gene>
    <name evidence="2" type="ORF">CONPUDRAFT_149037</name>
</gene>
<protein>
    <recommendedName>
        <fullName evidence="1">CASTOR ACT domain-containing protein</fullName>
    </recommendedName>
</protein>
<dbReference type="KEGG" id="cput:CONPUDRAFT_149037"/>
<dbReference type="OMA" id="WADGPGF"/>
<dbReference type="InterPro" id="IPR045865">
    <property type="entry name" value="ACT-like_dom_sf"/>
</dbReference>
<dbReference type="SUPFAM" id="SSF55021">
    <property type="entry name" value="ACT-like"/>
    <property type="match status" value="1"/>
</dbReference>
<dbReference type="GO" id="GO:0006520">
    <property type="term" value="P:amino acid metabolic process"/>
    <property type="evidence" value="ECO:0007669"/>
    <property type="project" value="UniProtKB-ARBA"/>
</dbReference>
<dbReference type="EMBL" id="JH711573">
    <property type="protein sequence ID" value="EIW86992.1"/>
    <property type="molecule type" value="Genomic_DNA"/>
</dbReference>
<feature type="domain" description="CASTOR ACT" evidence="1">
    <location>
        <begin position="67"/>
        <end position="123"/>
    </location>
</feature>
<evidence type="ECO:0000313" key="3">
    <source>
        <dbReference type="Proteomes" id="UP000053558"/>
    </source>
</evidence>
<dbReference type="AlphaFoldDB" id="A0A5M3N6C6"/>
<evidence type="ECO:0000313" key="2">
    <source>
        <dbReference type="EMBL" id="EIW86992.1"/>
    </source>
</evidence>
<dbReference type="PANTHER" id="PTHR31131:SF6">
    <property type="entry name" value="CASTOR ACT DOMAIN-CONTAINING PROTEIN"/>
    <property type="match status" value="1"/>
</dbReference>
<dbReference type="Proteomes" id="UP000053558">
    <property type="component" value="Unassembled WGS sequence"/>
</dbReference>
<dbReference type="InterPro" id="IPR027795">
    <property type="entry name" value="CASTOR_ACT_dom"/>
</dbReference>
<dbReference type="OrthoDB" id="58529at2759"/>
<accession>A0A5M3N6C6</accession>
<dbReference type="PANTHER" id="PTHR31131">
    <property type="entry name" value="CHROMOSOME 1, WHOLE GENOME SHOTGUN SEQUENCE"/>
    <property type="match status" value="1"/>
</dbReference>
<dbReference type="GeneID" id="19202551"/>
<organism evidence="2 3">
    <name type="scientific">Coniophora puteana (strain RWD-64-598)</name>
    <name type="common">Brown rot fungus</name>
    <dbReference type="NCBI Taxonomy" id="741705"/>
    <lineage>
        <taxon>Eukaryota</taxon>
        <taxon>Fungi</taxon>
        <taxon>Dikarya</taxon>
        <taxon>Basidiomycota</taxon>
        <taxon>Agaricomycotina</taxon>
        <taxon>Agaricomycetes</taxon>
        <taxon>Agaricomycetidae</taxon>
        <taxon>Boletales</taxon>
        <taxon>Coniophorineae</taxon>
        <taxon>Coniophoraceae</taxon>
        <taxon>Coniophora</taxon>
    </lineage>
</organism>
<sequence>MPPPIDHECLHLEELLHTYAIEQLPPGDQLSVELLQQLTAPRDPKNPGFVSISQTHEEISIVRQASDGEWRGLKIAGPMDFGIICNLTKPLQDAGVGVFVTSTWNTDYVLVKKQNWAKAREALVADGWKFTEKS</sequence>
<dbReference type="Pfam" id="PF13840">
    <property type="entry name" value="ACT_7"/>
    <property type="match status" value="1"/>
</dbReference>
<dbReference type="RefSeq" id="XP_007763625.1">
    <property type="nucleotide sequence ID" value="XM_007765435.1"/>
</dbReference>
<comment type="caution">
    <text evidence="2">The sequence shown here is derived from an EMBL/GenBank/DDBJ whole genome shotgun (WGS) entry which is preliminary data.</text>
</comment>
<keyword evidence="3" id="KW-1185">Reference proteome</keyword>
<proteinExistence type="predicted"/>
<reference evidence="3" key="1">
    <citation type="journal article" date="2012" name="Science">
        <title>The Paleozoic origin of enzymatic lignin decomposition reconstructed from 31 fungal genomes.</title>
        <authorList>
            <person name="Floudas D."/>
            <person name="Binder M."/>
            <person name="Riley R."/>
            <person name="Barry K."/>
            <person name="Blanchette R.A."/>
            <person name="Henrissat B."/>
            <person name="Martinez A.T."/>
            <person name="Otillar R."/>
            <person name="Spatafora J.W."/>
            <person name="Yadav J.S."/>
            <person name="Aerts A."/>
            <person name="Benoit I."/>
            <person name="Boyd A."/>
            <person name="Carlson A."/>
            <person name="Copeland A."/>
            <person name="Coutinho P.M."/>
            <person name="de Vries R.P."/>
            <person name="Ferreira P."/>
            <person name="Findley K."/>
            <person name="Foster B."/>
            <person name="Gaskell J."/>
            <person name="Glotzer D."/>
            <person name="Gorecki P."/>
            <person name="Heitman J."/>
            <person name="Hesse C."/>
            <person name="Hori C."/>
            <person name="Igarashi K."/>
            <person name="Jurgens J.A."/>
            <person name="Kallen N."/>
            <person name="Kersten P."/>
            <person name="Kohler A."/>
            <person name="Kuees U."/>
            <person name="Kumar T.K.A."/>
            <person name="Kuo A."/>
            <person name="LaButti K."/>
            <person name="Larrondo L.F."/>
            <person name="Lindquist E."/>
            <person name="Ling A."/>
            <person name="Lombard V."/>
            <person name="Lucas S."/>
            <person name="Lundell T."/>
            <person name="Martin R."/>
            <person name="McLaughlin D.J."/>
            <person name="Morgenstern I."/>
            <person name="Morin E."/>
            <person name="Murat C."/>
            <person name="Nagy L.G."/>
            <person name="Nolan M."/>
            <person name="Ohm R.A."/>
            <person name="Patyshakuliyeva A."/>
            <person name="Rokas A."/>
            <person name="Ruiz-Duenas F.J."/>
            <person name="Sabat G."/>
            <person name="Salamov A."/>
            <person name="Samejima M."/>
            <person name="Schmutz J."/>
            <person name="Slot J.C."/>
            <person name="St John F."/>
            <person name="Stenlid J."/>
            <person name="Sun H."/>
            <person name="Sun S."/>
            <person name="Syed K."/>
            <person name="Tsang A."/>
            <person name="Wiebenga A."/>
            <person name="Young D."/>
            <person name="Pisabarro A."/>
            <person name="Eastwood D.C."/>
            <person name="Martin F."/>
            <person name="Cullen D."/>
            <person name="Grigoriev I.V."/>
            <person name="Hibbett D.S."/>
        </authorList>
    </citation>
    <scope>NUCLEOTIDE SEQUENCE [LARGE SCALE GENOMIC DNA]</scope>
    <source>
        <strain evidence="3">RWD-64-598 SS2</strain>
    </source>
</reference>
<dbReference type="Gene3D" id="3.30.2130.10">
    <property type="entry name" value="VC0802-like"/>
    <property type="match status" value="1"/>
</dbReference>
<dbReference type="InterPro" id="IPR051719">
    <property type="entry name" value="CASTOR_mTORC1"/>
</dbReference>
<evidence type="ECO:0000259" key="1">
    <source>
        <dbReference type="Pfam" id="PF13840"/>
    </source>
</evidence>